<dbReference type="InterPro" id="IPR010921">
    <property type="entry name" value="Trp_repressor/repl_initiator"/>
</dbReference>
<gene>
    <name evidence="13" type="primary">dnaA</name>
    <name evidence="13" type="ordered locus">MARTH_orf001</name>
</gene>
<feature type="domain" description="Chromosomal replication initiator DnaA C-terminal" evidence="12">
    <location>
        <begin position="360"/>
        <end position="429"/>
    </location>
</feature>
<evidence type="ECO:0000256" key="9">
    <source>
        <dbReference type="RuleBase" id="RU000577"/>
    </source>
</evidence>
<dbReference type="InterPro" id="IPR038454">
    <property type="entry name" value="DnaA_N_sf"/>
</dbReference>
<proteinExistence type="inferred from homology"/>
<accession>B3PLR7</accession>
<keyword evidence="4 9" id="KW-0547">Nucleotide-binding</keyword>
<dbReference type="STRING" id="243272.MARTH_orf001"/>
<dbReference type="Gene3D" id="1.10.8.60">
    <property type="match status" value="1"/>
</dbReference>
<comment type="function">
    <text evidence="9">Plays an essential role in the initiation and regulation of chromosomal replication. ATP-DnaA binds to the origin of replication (oriC) to initiate formation of the DNA replication initiation complex once per cell cycle. Binds the DnaA box (a 9 base pair repeat at the origin) and separates the double-stranded (ds)DNA. Forms a right-handed helical filament on oriC DNA; dsDNA binds to the exterior of the filament while single-stranded (ss)DNA is stabiized in the filament's interior. The ATP-DnaA-oriC complex binds and stabilizes one strand of the AT-rich DNA unwinding element (DUE), permitting loading of DNA polymerase. After initiation quickly degrades to an ADP-DnaA complex that is not apt for DNA replication. Binds acidic phospholipids.</text>
</comment>
<evidence type="ECO:0000256" key="8">
    <source>
        <dbReference type="NCBIfam" id="TIGR00362"/>
    </source>
</evidence>
<dbReference type="CDD" id="cd06571">
    <property type="entry name" value="Bac_DnaA_C"/>
    <property type="match status" value="1"/>
</dbReference>
<dbReference type="Gene3D" id="3.30.300.180">
    <property type="match status" value="1"/>
</dbReference>
<evidence type="ECO:0000313" key="13">
    <source>
        <dbReference type="EMBL" id="ACF06969.1"/>
    </source>
</evidence>
<dbReference type="InterPro" id="IPR013159">
    <property type="entry name" value="DnaA_C"/>
</dbReference>
<protein>
    <recommendedName>
        <fullName evidence="8 9">Chromosomal replication initiator protein DnaA</fullName>
    </recommendedName>
</protein>
<comment type="similarity">
    <text evidence="1 10">Belongs to the DnaA family.</text>
</comment>
<dbReference type="SUPFAM" id="SSF52540">
    <property type="entry name" value="P-loop containing nucleoside triphosphate hydrolases"/>
    <property type="match status" value="1"/>
</dbReference>
<keyword evidence="7 9" id="KW-0238">DNA-binding</keyword>
<dbReference type="InterPro" id="IPR003593">
    <property type="entry name" value="AAA+_ATPase"/>
</dbReference>
<dbReference type="PANTHER" id="PTHR30050">
    <property type="entry name" value="CHROMOSOMAL REPLICATION INITIATOR PROTEIN DNAA"/>
    <property type="match status" value="1"/>
</dbReference>
<evidence type="ECO:0000256" key="3">
    <source>
        <dbReference type="ARBA" id="ARBA00022705"/>
    </source>
</evidence>
<dbReference type="GO" id="GO:0006275">
    <property type="term" value="P:regulation of DNA replication"/>
    <property type="evidence" value="ECO:0007669"/>
    <property type="project" value="UniProtKB-UniRule"/>
</dbReference>
<dbReference type="InterPro" id="IPR020591">
    <property type="entry name" value="Chromosome_initiator_DnaA-like"/>
</dbReference>
<keyword evidence="3 9" id="KW-0235">DNA replication</keyword>
<dbReference type="EMBL" id="CP001047">
    <property type="protein sequence ID" value="ACF06969.1"/>
    <property type="molecule type" value="Genomic_DNA"/>
</dbReference>
<evidence type="ECO:0000313" key="14">
    <source>
        <dbReference type="Proteomes" id="UP000008812"/>
    </source>
</evidence>
<organism evidence="13 14">
    <name type="scientific">Metamycoplasma arthritidis (strain 158L3-1)</name>
    <name type="common">Mycoplasma arthritidis</name>
    <dbReference type="NCBI Taxonomy" id="243272"/>
    <lineage>
        <taxon>Bacteria</taxon>
        <taxon>Bacillati</taxon>
        <taxon>Mycoplasmatota</taxon>
        <taxon>Mycoplasmoidales</taxon>
        <taxon>Metamycoplasmataceae</taxon>
        <taxon>Metamycoplasma</taxon>
    </lineage>
</organism>
<dbReference type="NCBIfam" id="NF001154">
    <property type="entry name" value="PRK00149.3-3"/>
    <property type="match status" value="1"/>
</dbReference>
<dbReference type="InterPro" id="IPR027417">
    <property type="entry name" value="P-loop_NTPase"/>
</dbReference>
<dbReference type="InterPro" id="IPR001957">
    <property type="entry name" value="Chromosome_initiator_DnaA"/>
</dbReference>
<dbReference type="Pfam" id="PF00308">
    <property type="entry name" value="Bac_DnaA"/>
    <property type="match status" value="1"/>
</dbReference>
<keyword evidence="6" id="KW-0446">Lipid-binding</keyword>
<evidence type="ECO:0000259" key="12">
    <source>
        <dbReference type="SMART" id="SM00760"/>
    </source>
</evidence>
<evidence type="ECO:0000256" key="4">
    <source>
        <dbReference type="ARBA" id="ARBA00022741"/>
    </source>
</evidence>
<dbReference type="Pfam" id="PF08299">
    <property type="entry name" value="Bac_DnaA_C"/>
    <property type="match status" value="1"/>
</dbReference>
<dbReference type="Gene3D" id="1.10.1750.10">
    <property type="match status" value="1"/>
</dbReference>
<dbReference type="GO" id="GO:0003688">
    <property type="term" value="F:DNA replication origin binding"/>
    <property type="evidence" value="ECO:0007669"/>
    <property type="project" value="UniProtKB-UniRule"/>
</dbReference>
<dbReference type="GO" id="GO:0006270">
    <property type="term" value="P:DNA replication initiation"/>
    <property type="evidence" value="ECO:0007669"/>
    <property type="project" value="UniProtKB-UniRule"/>
</dbReference>
<name>B3PLR7_META1</name>
<evidence type="ECO:0000256" key="10">
    <source>
        <dbReference type="RuleBase" id="RU004227"/>
    </source>
</evidence>
<evidence type="ECO:0000259" key="11">
    <source>
        <dbReference type="SMART" id="SM00382"/>
    </source>
</evidence>
<evidence type="ECO:0000256" key="5">
    <source>
        <dbReference type="ARBA" id="ARBA00022840"/>
    </source>
</evidence>
<dbReference type="CDD" id="cd00009">
    <property type="entry name" value="AAA"/>
    <property type="match status" value="1"/>
</dbReference>
<dbReference type="PRINTS" id="PR00051">
    <property type="entry name" value="DNAA"/>
</dbReference>
<dbReference type="SUPFAM" id="SSF48295">
    <property type="entry name" value="TrpR-like"/>
    <property type="match status" value="1"/>
</dbReference>
<evidence type="ECO:0000256" key="6">
    <source>
        <dbReference type="ARBA" id="ARBA00023121"/>
    </source>
</evidence>
<dbReference type="InterPro" id="IPR013317">
    <property type="entry name" value="DnaA_dom"/>
</dbReference>
<dbReference type="eggNOG" id="COG0593">
    <property type="taxonomic scope" value="Bacteria"/>
</dbReference>
<keyword evidence="5 9" id="KW-0067">ATP-binding</keyword>
<feature type="domain" description="AAA+ ATPase" evidence="11">
    <location>
        <begin position="145"/>
        <end position="282"/>
    </location>
</feature>
<dbReference type="Proteomes" id="UP000008812">
    <property type="component" value="Chromosome"/>
</dbReference>
<dbReference type="GO" id="GO:0005524">
    <property type="term" value="F:ATP binding"/>
    <property type="evidence" value="ECO:0007669"/>
    <property type="project" value="UniProtKB-UniRule"/>
</dbReference>
<reference evidence="13 14" key="1">
    <citation type="journal article" date="2008" name="Infect. Immun.">
        <title>Genome of Mycoplasma arthritidis.</title>
        <authorList>
            <person name="Dybvig K."/>
            <person name="Zuhua C."/>
            <person name="Lao P."/>
            <person name="Jordan D.S."/>
            <person name="French C.T."/>
            <person name="Tu A.H."/>
            <person name="Loraine A.E."/>
        </authorList>
    </citation>
    <scope>NUCLEOTIDE SEQUENCE [LARGE SCALE GENOMIC DNA]</scope>
    <source>
        <strain evidence="13 14">158L3-1</strain>
    </source>
</reference>
<dbReference type="GO" id="GO:0008289">
    <property type="term" value="F:lipid binding"/>
    <property type="evidence" value="ECO:0007669"/>
    <property type="project" value="UniProtKB-KW"/>
</dbReference>
<dbReference type="PANTHER" id="PTHR30050:SF2">
    <property type="entry name" value="CHROMOSOMAL REPLICATION INITIATOR PROTEIN DNAA"/>
    <property type="match status" value="1"/>
</dbReference>
<evidence type="ECO:0000256" key="1">
    <source>
        <dbReference type="ARBA" id="ARBA00006583"/>
    </source>
</evidence>
<dbReference type="NCBIfam" id="TIGR00362">
    <property type="entry name" value="DnaA"/>
    <property type="match status" value="1"/>
</dbReference>
<dbReference type="SMART" id="SM00760">
    <property type="entry name" value="Bac_DnaA_C"/>
    <property type="match status" value="1"/>
</dbReference>
<dbReference type="KEGG" id="mat:MARTH_orf001"/>
<dbReference type="RefSeq" id="WP_012497926.1">
    <property type="nucleotide sequence ID" value="NC_011025.1"/>
</dbReference>
<keyword evidence="14" id="KW-1185">Reference proteome</keyword>
<dbReference type="GO" id="GO:0005886">
    <property type="term" value="C:plasma membrane"/>
    <property type="evidence" value="ECO:0007669"/>
    <property type="project" value="TreeGrafter"/>
</dbReference>
<dbReference type="HOGENOM" id="CLU_026910_3_2_14"/>
<keyword evidence="2" id="KW-0963">Cytoplasm</keyword>
<dbReference type="Gene3D" id="3.40.50.300">
    <property type="entry name" value="P-loop containing nucleotide triphosphate hydrolases"/>
    <property type="match status" value="1"/>
</dbReference>
<sequence>MKLDKDMSVNLIINNKSFQAELKNNLNGENLLYEQFLSSLEIVHEDNEAIFLLVPTQIKEYVKRDFSELINRIINNVYERKMNIIFITNLEELKNLNVLPKTKNYKNEKKSNIIKDLTFENYAPGKFNSVALKAARSIYENDQVVFSPLFIYSSSGLGKTHLLNAIGNELMKKNKTCYYVNPDMLTRKLVEQLKNKNQEEINKIVDNLVSYDCLMFDDVQQYGNRESTLTVLFNIINTLMNDKKQIIIAADKRPEDLGGFEQRFITRFNGGLTVEIMQPEMSDVISILNFKLKQNNINPELWEEESMKFIARNFSNSIRSLEGAINRIKLFSQGDDFFTYDLATIKMIFKNVSQIKETITPETIIDAVSRYYKIDKRKIVAKTRKEEIVMARRIAMWLVKNNFDYSLDSIGKMFGNQSHSTVIVSVKWIDKNIKTNSALKLAIEKIKGNLRKIL</sequence>
<dbReference type="AlphaFoldDB" id="B3PLR7"/>
<evidence type="ECO:0000256" key="7">
    <source>
        <dbReference type="ARBA" id="ARBA00023125"/>
    </source>
</evidence>
<dbReference type="SMART" id="SM00382">
    <property type="entry name" value="AAA"/>
    <property type="match status" value="1"/>
</dbReference>
<evidence type="ECO:0000256" key="2">
    <source>
        <dbReference type="ARBA" id="ARBA00022490"/>
    </source>
</evidence>